<organism evidence="1 2">
    <name type="scientific">Segatella copri</name>
    <dbReference type="NCBI Taxonomy" id="165179"/>
    <lineage>
        <taxon>Bacteria</taxon>
        <taxon>Pseudomonadati</taxon>
        <taxon>Bacteroidota</taxon>
        <taxon>Bacteroidia</taxon>
        <taxon>Bacteroidales</taxon>
        <taxon>Prevotellaceae</taxon>
        <taxon>Segatella</taxon>
    </lineage>
</organism>
<dbReference type="Gene3D" id="2.130.10.10">
    <property type="entry name" value="YVTN repeat-like/Quinoprotein amine dehydrogenase"/>
    <property type="match status" value="1"/>
</dbReference>
<dbReference type="Proteomes" id="UP001209074">
    <property type="component" value="Unassembled WGS sequence"/>
</dbReference>
<evidence type="ECO:0000313" key="1">
    <source>
        <dbReference type="EMBL" id="MCW4092092.1"/>
    </source>
</evidence>
<accession>A0AAW5TXY7</accession>
<reference evidence="1" key="1">
    <citation type="submission" date="2022-11" db="EMBL/GenBank/DDBJ databases">
        <title>Genomic repertoires linked with pathogenic potency of arthritogenic Prevotella copri isolated from the gut of rheumatoid arthritis patients.</title>
        <authorList>
            <person name="Nii T."/>
            <person name="Maeda Y."/>
            <person name="Motooka D."/>
            <person name="Naito M."/>
            <person name="Matsumoto Y."/>
            <person name="Ogawa T."/>
            <person name="Oguro-Igashira E."/>
            <person name="Kishikawa T."/>
            <person name="Yamashita M."/>
            <person name="Koizumi S."/>
            <person name="Kurakawa T."/>
            <person name="Okumura R."/>
            <person name="Kayama H."/>
            <person name="Murakami M."/>
            <person name="Sakaguchi T."/>
            <person name="Das B."/>
            <person name="Nakamura S."/>
            <person name="Okada Y."/>
            <person name="Kumanogoh A."/>
            <person name="Takeda K."/>
        </authorList>
    </citation>
    <scope>NUCLEOTIDE SEQUENCE</scope>
    <source>
        <strain evidence="1">N016-13</strain>
    </source>
</reference>
<evidence type="ECO:0000313" key="2">
    <source>
        <dbReference type="Proteomes" id="UP001209074"/>
    </source>
</evidence>
<gene>
    <name evidence="1" type="ORF">ONT05_00725</name>
</gene>
<comment type="caution">
    <text evidence="1">The sequence shown here is derived from an EMBL/GenBank/DDBJ whole genome shotgun (WGS) entry which is preliminary data.</text>
</comment>
<dbReference type="InterPro" id="IPR015943">
    <property type="entry name" value="WD40/YVTN_repeat-like_dom_sf"/>
</dbReference>
<proteinExistence type="predicted"/>
<protein>
    <submittedName>
        <fullName evidence="1">Lactonase family protein</fullName>
    </submittedName>
</protein>
<dbReference type="RefSeq" id="WP_264959566.1">
    <property type="nucleotide sequence ID" value="NZ_JAPDUR010000002.1"/>
</dbReference>
<name>A0AAW5TXY7_9BACT</name>
<sequence>MTPNGQFMLVACRDIHVIQVFKINKKTGMMVDAKQDMF</sequence>
<dbReference type="EMBL" id="JAPDUS010000001">
    <property type="protein sequence ID" value="MCW4092092.1"/>
    <property type="molecule type" value="Genomic_DNA"/>
</dbReference>
<dbReference type="AlphaFoldDB" id="A0AAW5TXY7"/>